<organism evidence="2 3">
    <name type="scientific">Lolliginicoccus lacisalsi</name>
    <dbReference type="NCBI Taxonomy" id="2742202"/>
    <lineage>
        <taxon>Bacteria</taxon>
        <taxon>Bacillati</taxon>
        <taxon>Actinomycetota</taxon>
        <taxon>Actinomycetes</taxon>
        <taxon>Mycobacteriales</taxon>
        <taxon>Hoyosellaceae</taxon>
        <taxon>Lolliginicoccus</taxon>
    </lineage>
</organism>
<dbReference type="RefSeq" id="WP_192038028.1">
    <property type="nucleotide sequence ID" value="NZ_JACYWE010000001.1"/>
</dbReference>
<evidence type="ECO:0000313" key="2">
    <source>
        <dbReference type="EMBL" id="MBD8505424.1"/>
    </source>
</evidence>
<dbReference type="Gene3D" id="3.90.950.20">
    <property type="entry name" value="CinA-like"/>
    <property type="match status" value="1"/>
</dbReference>
<dbReference type="NCBIfam" id="TIGR00199">
    <property type="entry name" value="PncC_domain"/>
    <property type="match status" value="1"/>
</dbReference>
<name>A0A927JA52_9ACTN</name>
<dbReference type="InterPro" id="IPR036653">
    <property type="entry name" value="CinA-like_C"/>
</dbReference>
<accession>A0A927JA52</accession>
<protein>
    <submittedName>
        <fullName evidence="2">CinA family protein</fullName>
    </submittedName>
</protein>
<reference evidence="2" key="1">
    <citation type="submission" date="2020-09" db="EMBL/GenBank/DDBJ databases">
        <title>Hoyosella lacisalsi sp. nov., a halotolerant actinobacterium isolated from soil of Lake Gudzhirganskoe.</title>
        <authorList>
            <person name="Yang Q."/>
            <person name="Guo P.Y."/>
            <person name="Liu S.W."/>
            <person name="Li F.N."/>
            <person name="Sun C.H."/>
        </authorList>
    </citation>
    <scope>NUCLEOTIDE SEQUENCE</scope>
    <source>
        <strain evidence="2">G463</strain>
    </source>
</reference>
<evidence type="ECO:0000259" key="1">
    <source>
        <dbReference type="Pfam" id="PF02464"/>
    </source>
</evidence>
<dbReference type="SUPFAM" id="SSF142433">
    <property type="entry name" value="CinA-like"/>
    <property type="match status" value="1"/>
</dbReference>
<gene>
    <name evidence="2" type="ORF">HT102_02830</name>
</gene>
<sequence>MVDPLASATNAEAVVTALTRRGQTIALAESLTAGMACAAIAGVPGASAVLRGGLVVYATDSKASLAGVAEATLDRHGAVSAQTATELARGARRQLGADWGIGLTGVAGPDEQEGKPVGTAYVGIAGPGGEAVLELSVPGPRWDIRVEVTRQAFAALVIEVDGQQV</sequence>
<dbReference type="InterPro" id="IPR008136">
    <property type="entry name" value="CinA_C"/>
</dbReference>
<dbReference type="Proteomes" id="UP000642993">
    <property type="component" value="Unassembled WGS sequence"/>
</dbReference>
<dbReference type="EMBL" id="JACYWE010000001">
    <property type="protein sequence ID" value="MBD8505424.1"/>
    <property type="molecule type" value="Genomic_DNA"/>
</dbReference>
<dbReference type="AlphaFoldDB" id="A0A927JA52"/>
<dbReference type="Pfam" id="PF02464">
    <property type="entry name" value="CinA"/>
    <property type="match status" value="1"/>
</dbReference>
<evidence type="ECO:0000313" key="3">
    <source>
        <dbReference type="Proteomes" id="UP000642993"/>
    </source>
</evidence>
<keyword evidence="3" id="KW-1185">Reference proteome</keyword>
<comment type="caution">
    <text evidence="2">The sequence shown here is derived from an EMBL/GenBank/DDBJ whole genome shotgun (WGS) entry which is preliminary data.</text>
</comment>
<feature type="domain" description="CinA C-terminal" evidence="1">
    <location>
        <begin position="10"/>
        <end position="156"/>
    </location>
</feature>
<proteinExistence type="predicted"/>